<dbReference type="GO" id="GO:0004126">
    <property type="term" value="F:cytidine deaminase activity"/>
    <property type="evidence" value="ECO:0007669"/>
    <property type="project" value="UniProtKB-UniRule"/>
</dbReference>
<dbReference type="NCBIfam" id="NF004064">
    <property type="entry name" value="PRK05578.1"/>
    <property type="match status" value="1"/>
</dbReference>
<evidence type="ECO:0000256" key="6">
    <source>
        <dbReference type="ARBA" id="ARBA00022801"/>
    </source>
</evidence>
<dbReference type="InterPro" id="IPR006262">
    <property type="entry name" value="Cyt_deam_tetra"/>
</dbReference>
<dbReference type="GO" id="GO:0072527">
    <property type="term" value="P:pyrimidine-containing compound metabolic process"/>
    <property type="evidence" value="ECO:0007669"/>
    <property type="project" value="UniProtKB-ARBA"/>
</dbReference>
<dbReference type="InterPro" id="IPR002125">
    <property type="entry name" value="CMP_dCMP_dom"/>
</dbReference>
<dbReference type="GO" id="GO:0055086">
    <property type="term" value="P:nucleobase-containing small molecule metabolic process"/>
    <property type="evidence" value="ECO:0007669"/>
    <property type="project" value="UniProtKB-ARBA"/>
</dbReference>
<evidence type="ECO:0000313" key="15">
    <source>
        <dbReference type="EMBL" id="EAZ63251.1"/>
    </source>
</evidence>
<evidence type="ECO:0000256" key="3">
    <source>
        <dbReference type="ARBA" id="ARBA00006576"/>
    </source>
</evidence>
<dbReference type="AlphaFoldDB" id="A3GEY6"/>
<feature type="binding site" evidence="12">
    <location>
        <position position="104"/>
    </location>
    <ligand>
        <name>Zn(2+)</name>
        <dbReference type="ChEBI" id="CHEBI:29105"/>
        <note>catalytic</note>
    </ligand>
</feature>
<dbReference type="InterPro" id="IPR016193">
    <property type="entry name" value="Cytidine_deaminase-like"/>
</dbReference>
<feature type="active site" description="Proton donor" evidence="10">
    <location>
        <position position="70"/>
    </location>
</feature>
<dbReference type="GO" id="GO:0042802">
    <property type="term" value="F:identical protein binding"/>
    <property type="evidence" value="ECO:0007669"/>
    <property type="project" value="UniProtKB-ARBA"/>
</dbReference>
<dbReference type="InParanoid" id="A3GEY6"/>
<dbReference type="EC" id="3.5.4.5" evidence="4 13"/>
<keyword evidence="6 13" id="KW-0378">Hydrolase</keyword>
<dbReference type="InterPro" id="IPR050202">
    <property type="entry name" value="Cyt/Deoxycyt_deaminase"/>
</dbReference>
<comment type="caution">
    <text evidence="15">The sequence shown here is derived from an EMBL/GenBank/DDBJ whole genome shotgun (WGS) entry which is preliminary data.</text>
</comment>
<dbReference type="PROSITE" id="PS00903">
    <property type="entry name" value="CYT_DCMP_DEAMINASES_1"/>
    <property type="match status" value="1"/>
</dbReference>
<evidence type="ECO:0000256" key="1">
    <source>
        <dbReference type="ARBA" id="ARBA00001947"/>
    </source>
</evidence>
<dbReference type="PANTHER" id="PTHR11644:SF2">
    <property type="entry name" value="CYTIDINE DEAMINASE"/>
    <property type="match status" value="1"/>
</dbReference>
<proteinExistence type="inferred from homology"/>
<dbReference type="InterPro" id="IPR016192">
    <property type="entry name" value="APOBEC/CMP_deaminase_Zn-bd"/>
</dbReference>
<dbReference type="NCBIfam" id="TIGR01354">
    <property type="entry name" value="cyt_deam_tetra"/>
    <property type="match status" value="1"/>
</dbReference>
<dbReference type="CDD" id="cd01283">
    <property type="entry name" value="cytidine_deaminase"/>
    <property type="match status" value="1"/>
</dbReference>
<dbReference type="PANTHER" id="PTHR11644">
    <property type="entry name" value="CYTIDINE DEAMINASE"/>
    <property type="match status" value="1"/>
</dbReference>
<keyword evidence="16" id="KW-1185">Reference proteome</keyword>
<dbReference type="OrthoDB" id="414540at2759"/>
<feature type="binding site" evidence="11">
    <location>
        <begin position="57"/>
        <end position="63"/>
    </location>
    <ligand>
        <name>substrate</name>
    </ligand>
</feature>
<evidence type="ECO:0000256" key="13">
    <source>
        <dbReference type="RuleBase" id="RU364006"/>
    </source>
</evidence>
<evidence type="ECO:0000256" key="4">
    <source>
        <dbReference type="ARBA" id="ARBA00012783"/>
    </source>
</evidence>
<evidence type="ECO:0000256" key="9">
    <source>
        <dbReference type="ARBA" id="ARBA00049558"/>
    </source>
</evidence>
<keyword evidence="7 12" id="KW-0862">Zinc</keyword>
<dbReference type="KEGG" id="pic:PICST_39066"/>
<gene>
    <name evidence="15" type="ORF">PICST_39066</name>
</gene>
<evidence type="ECO:0000259" key="14">
    <source>
        <dbReference type="PROSITE" id="PS51747"/>
    </source>
</evidence>
<comment type="function">
    <text evidence="2 13">This enzyme scavenges exogenous and endogenous cytidine and 2'-deoxycytidine for UMP synthesis.</text>
</comment>
<evidence type="ECO:0000256" key="7">
    <source>
        <dbReference type="ARBA" id="ARBA00022833"/>
    </source>
</evidence>
<dbReference type="STRING" id="322104.A3GEY6"/>
<dbReference type="FunFam" id="3.40.140.10:FF:000008">
    <property type="entry name" value="Cytidine deaminase"/>
    <property type="match status" value="1"/>
</dbReference>
<accession>A3GEY6</accession>
<keyword evidence="5 12" id="KW-0479">Metal-binding</keyword>
<comment type="catalytic activity">
    <reaction evidence="9 13">
        <text>cytidine + H2O + H(+) = uridine + NH4(+)</text>
        <dbReference type="Rhea" id="RHEA:16069"/>
        <dbReference type="ChEBI" id="CHEBI:15377"/>
        <dbReference type="ChEBI" id="CHEBI:15378"/>
        <dbReference type="ChEBI" id="CHEBI:16704"/>
        <dbReference type="ChEBI" id="CHEBI:17562"/>
        <dbReference type="ChEBI" id="CHEBI:28938"/>
        <dbReference type="EC" id="3.5.4.5"/>
    </reaction>
</comment>
<dbReference type="OMA" id="LTHFTCV"/>
<evidence type="ECO:0000256" key="12">
    <source>
        <dbReference type="PIRSR" id="PIRSR606262-3"/>
    </source>
</evidence>
<evidence type="ECO:0000256" key="11">
    <source>
        <dbReference type="PIRSR" id="PIRSR606262-2"/>
    </source>
</evidence>
<dbReference type="FunCoup" id="A3GEY6">
    <property type="interactions" value="168"/>
</dbReference>
<reference evidence="15 16" key="1">
    <citation type="journal article" date="2007" name="Nat. Biotechnol.">
        <title>Genome sequence of the lignocellulose-bioconverting and xylose-fermenting yeast Pichia stipitis.</title>
        <authorList>
            <person name="Jeffries T.W."/>
            <person name="Grigoriev I.V."/>
            <person name="Grimwood J."/>
            <person name="Laplaza J.M."/>
            <person name="Aerts A."/>
            <person name="Salamov A."/>
            <person name="Schmutz J."/>
            <person name="Lindquist E."/>
            <person name="Dehal P."/>
            <person name="Shapiro H."/>
            <person name="Jin Y.S."/>
            <person name="Passoth V."/>
            <person name="Richardson P.M."/>
        </authorList>
    </citation>
    <scope>NUCLEOTIDE SEQUENCE [LARGE SCALE GENOMIC DNA]</scope>
    <source>
        <strain evidence="16">ATCC 58785 / CBS 6054 / NBRC 10063 / NRRL Y-11545</strain>
    </source>
</reference>
<evidence type="ECO:0000256" key="2">
    <source>
        <dbReference type="ARBA" id="ARBA00003949"/>
    </source>
</evidence>
<sequence>MSTVPIHKDHNEISVEEFATLKQKVLEARDLSYSPYSKFRVGCTLITESGQYVSGANIENASYGACICAERTAISKALLEGNRKFKVIAISSDSKEPISPCGICRQFIREFGPNVPIYMFGADGSFIKVFLQDLLPLSFGPENLGVNPQDA</sequence>
<dbReference type="EMBL" id="AAVQ01000001">
    <property type="protein sequence ID" value="EAZ63251.1"/>
    <property type="molecule type" value="Genomic_DNA"/>
</dbReference>
<protein>
    <recommendedName>
        <fullName evidence="4 13">Cytidine deaminase</fullName>
        <ecNumber evidence="4 13">3.5.4.5</ecNumber>
    </recommendedName>
    <alternativeName>
        <fullName evidence="8 13">Cytidine aminohydrolase</fullName>
    </alternativeName>
</protein>
<feature type="binding site" evidence="12">
    <location>
        <position position="101"/>
    </location>
    <ligand>
        <name>Zn(2+)</name>
        <dbReference type="ChEBI" id="CHEBI:29105"/>
        <note>catalytic</note>
    </ligand>
</feature>
<dbReference type="Gene3D" id="3.40.140.10">
    <property type="entry name" value="Cytidine Deaminase, domain 2"/>
    <property type="match status" value="1"/>
</dbReference>
<dbReference type="GO" id="GO:0008270">
    <property type="term" value="F:zinc ion binding"/>
    <property type="evidence" value="ECO:0007669"/>
    <property type="project" value="UniProtKB-UniRule"/>
</dbReference>
<name>A3GEY6_PICST</name>
<comment type="cofactor">
    <cofactor evidence="1 12 13">
        <name>Zn(2+)</name>
        <dbReference type="ChEBI" id="CHEBI:29105"/>
    </cofactor>
</comment>
<dbReference type="GeneID" id="4850835"/>
<dbReference type="Pfam" id="PF00383">
    <property type="entry name" value="dCMP_cyt_deam_1"/>
    <property type="match status" value="1"/>
</dbReference>
<comment type="catalytic activity">
    <reaction evidence="13">
        <text>2'-deoxycytidine + H2O + H(+) = 2'-deoxyuridine + NH4(+)</text>
        <dbReference type="Rhea" id="RHEA:13433"/>
        <dbReference type="ChEBI" id="CHEBI:15377"/>
        <dbReference type="ChEBI" id="CHEBI:15378"/>
        <dbReference type="ChEBI" id="CHEBI:15698"/>
        <dbReference type="ChEBI" id="CHEBI:16450"/>
        <dbReference type="ChEBI" id="CHEBI:28938"/>
        <dbReference type="EC" id="3.5.4.5"/>
    </reaction>
</comment>
<dbReference type="SUPFAM" id="SSF53927">
    <property type="entry name" value="Cytidine deaminase-like"/>
    <property type="match status" value="1"/>
</dbReference>
<dbReference type="RefSeq" id="XP_001387274.1">
    <property type="nucleotide sequence ID" value="XM_001387237.1"/>
</dbReference>
<dbReference type="Proteomes" id="UP000002258">
    <property type="component" value="Chromosome 1"/>
</dbReference>
<evidence type="ECO:0000256" key="8">
    <source>
        <dbReference type="ARBA" id="ARBA00032005"/>
    </source>
</evidence>
<comment type="similarity">
    <text evidence="3 13">Belongs to the cytidine and deoxycytidylate deaminase family.</text>
</comment>
<evidence type="ECO:0000256" key="5">
    <source>
        <dbReference type="ARBA" id="ARBA00022723"/>
    </source>
</evidence>
<feature type="domain" description="CMP/dCMP-type deaminase" evidence="14">
    <location>
        <begin position="16"/>
        <end position="142"/>
    </location>
</feature>
<dbReference type="GO" id="GO:0005829">
    <property type="term" value="C:cytosol"/>
    <property type="evidence" value="ECO:0007669"/>
    <property type="project" value="TreeGrafter"/>
</dbReference>
<dbReference type="HOGENOM" id="CLU_097262_2_2_1"/>
<dbReference type="PROSITE" id="PS51747">
    <property type="entry name" value="CYT_DCMP_DEAMINASES_2"/>
    <property type="match status" value="1"/>
</dbReference>
<dbReference type="eggNOG" id="KOG0833">
    <property type="taxonomic scope" value="Eukaryota"/>
</dbReference>
<organism evidence="15 16">
    <name type="scientific">Scheffersomyces stipitis (strain ATCC 58785 / CBS 6054 / NBRC 10063 / NRRL Y-11545)</name>
    <name type="common">Yeast</name>
    <name type="synonym">Pichia stipitis</name>
    <dbReference type="NCBI Taxonomy" id="322104"/>
    <lineage>
        <taxon>Eukaryota</taxon>
        <taxon>Fungi</taxon>
        <taxon>Dikarya</taxon>
        <taxon>Ascomycota</taxon>
        <taxon>Saccharomycotina</taxon>
        <taxon>Pichiomycetes</taxon>
        <taxon>Debaryomycetaceae</taxon>
        <taxon>Scheffersomyces</taxon>
    </lineage>
</organism>
<feature type="binding site" evidence="12">
    <location>
        <position position="68"/>
    </location>
    <ligand>
        <name>Zn(2+)</name>
        <dbReference type="ChEBI" id="CHEBI:29105"/>
        <note>catalytic</note>
    </ligand>
</feature>
<evidence type="ECO:0000313" key="16">
    <source>
        <dbReference type="Proteomes" id="UP000002258"/>
    </source>
</evidence>
<evidence type="ECO:0000256" key="10">
    <source>
        <dbReference type="PIRSR" id="PIRSR606262-1"/>
    </source>
</evidence>